<reference evidence="3" key="2">
    <citation type="submission" date="2019-06" db="EMBL/GenBank/DDBJ databases">
        <title>Co-occurence of chitin degradation, pigmentation and bioactivity in marine Pseudoalteromonas.</title>
        <authorList>
            <person name="Sonnenschein E.C."/>
            <person name="Bech P.K."/>
        </authorList>
    </citation>
    <scope>NUCLEOTIDE SEQUENCE [LARGE SCALE GENOMIC DNA]</scope>
    <source>
        <strain evidence="3">S3790</strain>
    </source>
</reference>
<dbReference type="Pfam" id="PF09994">
    <property type="entry name" value="T6SS_Tle1-like_cat"/>
    <property type="match status" value="1"/>
</dbReference>
<dbReference type="PANTHER" id="PTHR33840">
    <property type="match status" value="1"/>
</dbReference>
<evidence type="ECO:0000259" key="1">
    <source>
        <dbReference type="Pfam" id="PF09994"/>
    </source>
</evidence>
<organism evidence="2 3">
    <name type="scientific">Pseudoalteromonas aurantia</name>
    <dbReference type="NCBI Taxonomy" id="43654"/>
    <lineage>
        <taxon>Bacteria</taxon>
        <taxon>Pseudomonadati</taxon>
        <taxon>Pseudomonadota</taxon>
        <taxon>Gammaproteobacteria</taxon>
        <taxon>Alteromonadales</taxon>
        <taxon>Pseudoalteromonadaceae</taxon>
        <taxon>Pseudoalteromonas</taxon>
    </lineage>
</organism>
<accession>A0A5S3V709</accession>
<dbReference type="AlphaFoldDB" id="A0A5S3V709"/>
<gene>
    <name evidence="2" type="ORF">CWC19_13385</name>
</gene>
<comment type="caution">
    <text evidence="2">The sequence shown here is derived from an EMBL/GenBank/DDBJ whole genome shotgun (WGS) entry which is preliminary data.</text>
</comment>
<name>A0A5S3V709_9GAMM</name>
<evidence type="ECO:0000313" key="2">
    <source>
        <dbReference type="EMBL" id="TMO67530.1"/>
    </source>
</evidence>
<dbReference type="EMBL" id="PNBX01000055">
    <property type="protein sequence ID" value="TMO67530.1"/>
    <property type="molecule type" value="Genomic_DNA"/>
</dbReference>
<dbReference type="RefSeq" id="WP_138592331.1">
    <property type="nucleotide sequence ID" value="NZ_PNBX01000055.1"/>
</dbReference>
<dbReference type="InterPro" id="IPR029058">
    <property type="entry name" value="AB_hydrolase_fold"/>
</dbReference>
<dbReference type="Proteomes" id="UP000307217">
    <property type="component" value="Unassembled WGS sequence"/>
</dbReference>
<reference evidence="2 3" key="1">
    <citation type="submission" date="2018-01" db="EMBL/GenBank/DDBJ databases">
        <authorList>
            <person name="Paulsen S."/>
            <person name="Gram L.K."/>
        </authorList>
    </citation>
    <scope>NUCLEOTIDE SEQUENCE [LARGE SCALE GENOMIC DNA]</scope>
    <source>
        <strain evidence="2 3">S3790</strain>
    </source>
</reference>
<dbReference type="OrthoDB" id="4378831at2"/>
<feature type="domain" description="T6SS Phospholipase effector Tle1-like catalytic" evidence="1">
    <location>
        <begin position="2"/>
        <end position="251"/>
    </location>
</feature>
<evidence type="ECO:0000313" key="3">
    <source>
        <dbReference type="Proteomes" id="UP000307217"/>
    </source>
</evidence>
<dbReference type="SUPFAM" id="SSF53474">
    <property type="entry name" value="alpha/beta-Hydrolases"/>
    <property type="match status" value="1"/>
</dbReference>
<dbReference type="InterPro" id="IPR018712">
    <property type="entry name" value="Tle1-like_cat"/>
</dbReference>
<sequence length="337" mass="38941">MKRIIVCMDGTWNKPTQYDRGKRKPTNVVKVARAIEPVCSDGIHQIVYYSEGVGTQWGLDRILGGGFGIGLSQNILKAYRFIVHNYQPGDEIFLFGFSRGAYTVRSLAGLINKVGLLPKDHAFYMPEAYRLYRKQPSKIQLDAFQRQHNSKKVKIKFVGVWDTVGALGIPLGFRRFNRRYQFHDVSLTNNIEHAFQALAIDERRGVFKPAIWQLPKGSTQTLQQQWFVGSHSNVGGGYSKDGLANISLHWIKDMAEQYGLQFNETFLRYYKPYHLDEYRNSMTWLYKLTETMREISYKPYTNESLHESVLNRMSDLPTYRPENVMPMVESTDEKVIG</sequence>
<proteinExistence type="predicted"/>
<dbReference type="PANTHER" id="PTHR33840:SF1">
    <property type="entry name" value="TLE1 PHOSPHOLIPASE DOMAIN-CONTAINING PROTEIN"/>
    <property type="match status" value="1"/>
</dbReference>
<protein>
    <recommendedName>
        <fullName evidence="1">T6SS Phospholipase effector Tle1-like catalytic domain-containing protein</fullName>
    </recommendedName>
</protein>